<evidence type="ECO:0000256" key="1">
    <source>
        <dbReference type="SAM" id="Phobius"/>
    </source>
</evidence>
<dbReference type="GO" id="GO:0140359">
    <property type="term" value="F:ABC-type transporter activity"/>
    <property type="evidence" value="ECO:0007669"/>
    <property type="project" value="InterPro"/>
</dbReference>
<feature type="transmembrane region" description="Helical" evidence="1">
    <location>
        <begin position="292"/>
        <end position="315"/>
    </location>
</feature>
<comment type="caution">
    <text evidence="2">The sequence shown here is derived from an EMBL/GenBank/DDBJ whole genome shotgun (WGS) entry which is preliminary data.</text>
</comment>
<keyword evidence="1" id="KW-0812">Transmembrane</keyword>
<feature type="transmembrane region" description="Helical" evidence="1">
    <location>
        <begin position="203"/>
        <end position="225"/>
    </location>
</feature>
<keyword evidence="1" id="KW-0472">Membrane</keyword>
<accession>A0A3E5A5X9</accession>
<dbReference type="PANTHER" id="PTHR43471">
    <property type="entry name" value="ABC TRANSPORTER PERMEASE"/>
    <property type="match status" value="1"/>
</dbReference>
<name>A0A3E5A5X9_9FIRM</name>
<organism evidence="2 3">
    <name type="scientific">Blautia obeum</name>
    <dbReference type="NCBI Taxonomy" id="40520"/>
    <lineage>
        <taxon>Bacteria</taxon>
        <taxon>Bacillati</taxon>
        <taxon>Bacillota</taxon>
        <taxon>Clostridia</taxon>
        <taxon>Lachnospirales</taxon>
        <taxon>Lachnospiraceae</taxon>
        <taxon>Blautia</taxon>
    </lineage>
</organism>
<gene>
    <name evidence="2" type="ORF">DXB81_09890</name>
</gene>
<reference evidence="2 3" key="1">
    <citation type="submission" date="2018-08" db="EMBL/GenBank/DDBJ databases">
        <title>A genome reference for cultivated species of the human gut microbiota.</title>
        <authorList>
            <person name="Zou Y."/>
            <person name="Xue W."/>
            <person name="Luo G."/>
        </authorList>
    </citation>
    <scope>NUCLEOTIDE SEQUENCE [LARGE SCALE GENOMIC DNA]</scope>
    <source>
        <strain evidence="2 3">OM06-11AA</strain>
    </source>
</reference>
<dbReference type="Proteomes" id="UP000261222">
    <property type="component" value="Unassembled WGS sequence"/>
</dbReference>
<protein>
    <recommendedName>
        <fullName evidence="4">ABC transporter permease</fullName>
    </recommendedName>
</protein>
<dbReference type="Pfam" id="PF12679">
    <property type="entry name" value="ABC2_membrane_2"/>
    <property type="match status" value="1"/>
</dbReference>
<evidence type="ECO:0000313" key="3">
    <source>
        <dbReference type="Proteomes" id="UP000261222"/>
    </source>
</evidence>
<dbReference type="EMBL" id="QSUB01000004">
    <property type="protein sequence ID" value="RGN04266.1"/>
    <property type="molecule type" value="Genomic_DNA"/>
</dbReference>
<feature type="transmembrane region" description="Helical" evidence="1">
    <location>
        <begin position="21"/>
        <end position="38"/>
    </location>
</feature>
<evidence type="ECO:0000313" key="2">
    <source>
        <dbReference type="EMBL" id="RGN04266.1"/>
    </source>
</evidence>
<feature type="transmembrane region" description="Helical" evidence="1">
    <location>
        <begin position="387"/>
        <end position="407"/>
    </location>
</feature>
<proteinExistence type="predicted"/>
<feature type="transmembrane region" description="Helical" evidence="1">
    <location>
        <begin position="246"/>
        <end position="272"/>
    </location>
</feature>
<dbReference type="RefSeq" id="WP_117739199.1">
    <property type="nucleotide sequence ID" value="NZ_QSUB01000004.1"/>
</dbReference>
<evidence type="ECO:0008006" key="4">
    <source>
        <dbReference type="Google" id="ProtNLM"/>
    </source>
</evidence>
<keyword evidence="1" id="KW-1133">Transmembrane helix</keyword>
<sequence length="415" mass="46709">MMNNIGTLYTYELKKIANRKLVWIVGMIMIALSMFLSVSDLVTSSSYYGETSVSAYQAMKFNKDNAEKLSGMAINDTLLREMQEDCANESKDHTKSQAVTSNNQIAIDIGVGSDDTESSVLKKYFPIYSYVQQITDDDSLTLSINSNELYAMRKKLISDNRADQMLNEDECNDWNSKEIQISEPFIYEYTDGWSNVWAYAYTINYMLLLLLAISLSNVFSIEYYRKTDAIILCSQYGKKQLFISKILAGMTFSIASAIILFAATLFSSLLVYGTDGFHAALQLAFPLSSLNISVGGSVLVLLVNLIVISMVYGSLIMLLSAILKSNVAVMAIPVGIMILTMMVDIPYQFRLASQVYDLLPTNILNKTELWDDRLICIWGKYFTNFQIAPFLYVVFAVLLVIIGMAIYQRHQVQAR</sequence>
<feature type="transmembrane region" description="Helical" evidence="1">
    <location>
        <begin position="327"/>
        <end position="349"/>
    </location>
</feature>
<dbReference type="AlphaFoldDB" id="A0A3E5A5X9"/>
<dbReference type="GO" id="GO:0005886">
    <property type="term" value="C:plasma membrane"/>
    <property type="evidence" value="ECO:0007669"/>
    <property type="project" value="UniProtKB-SubCell"/>
</dbReference>